<dbReference type="Gene3D" id="3.40.50.2300">
    <property type="match status" value="1"/>
</dbReference>
<name>A0A1M7CHP3_9FIRM</name>
<dbReference type="STRING" id="1121322.SAMN02745136_05420"/>
<evidence type="ECO:0000313" key="7">
    <source>
        <dbReference type="EMBL" id="SHL66704.1"/>
    </source>
</evidence>
<protein>
    <recommendedName>
        <fullName evidence="1">Stage 0 sporulation protein A homolog</fullName>
    </recommendedName>
</protein>
<dbReference type="Proteomes" id="UP000184386">
    <property type="component" value="Unassembled WGS sequence"/>
</dbReference>
<organism evidence="7 8">
    <name type="scientific">Anaerocolumna jejuensis DSM 15929</name>
    <dbReference type="NCBI Taxonomy" id="1121322"/>
    <lineage>
        <taxon>Bacteria</taxon>
        <taxon>Bacillati</taxon>
        <taxon>Bacillota</taxon>
        <taxon>Clostridia</taxon>
        <taxon>Lachnospirales</taxon>
        <taxon>Lachnospiraceae</taxon>
        <taxon>Anaerocolumna</taxon>
    </lineage>
</organism>
<dbReference type="SMART" id="SM00448">
    <property type="entry name" value="REC"/>
    <property type="match status" value="1"/>
</dbReference>
<comment type="function">
    <text evidence="4">May play the central regulatory role in sporulation. It may be an element of the effector pathway responsible for the activation of sporulation genes in response to nutritional stress. Spo0A may act in concert with spo0H (a sigma factor) to control the expression of some genes that are critical to the sporulation process.</text>
</comment>
<sequence length="123" mass="14242">MHNILLVEDNLHNIRLMEQLLEEIDDSIHLVEARTGTEALQKATQAPYKLVLMDISLPDMDGVTAMRELRKMPEFEQVPIIAATAHAMADDKEFFRKIFDDYIVKPIDEDIFTETVKKWLGEE</sequence>
<dbReference type="GO" id="GO:0000160">
    <property type="term" value="P:phosphorelay signal transduction system"/>
    <property type="evidence" value="ECO:0007669"/>
    <property type="project" value="UniProtKB-KW"/>
</dbReference>
<dbReference type="EMBL" id="FRAC01000043">
    <property type="protein sequence ID" value="SHL66704.1"/>
    <property type="molecule type" value="Genomic_DNA"/>
</dbReference>
<evidence type="ECO:0000313" key="8">
    <source>
        <dbReference type="Proteomes" id="UP000184386"/>
    </source>
</evidence>
<dbReference type="PANTHER" id="PTHR45339">
    <property type="entry name" value="HYBRID SIGNAL TRANSDUCTION HISTIDINE KINASE J"/>
    <property type="match status" value="1"/>
</dbReference>
<evidence type="ECO:0000256" key="2">
    <source>
        <dbReference type="ARBA" id="ARBA00022553"/>
    </source>
</evidence>
<evidence type="ECO:0000256" key="1">
    <source>
        <dbReference type="ARBA" id="ARBA00018672"/>
    </source>
</evidence>
<gene>
    <name evidence="7" type="ORF">SAMN02745136_05420</name>
</gene>
<keyword evidence="8" id="KW-1185">Reference proteome</keyword>
<dbReference type="InterPro" id="IPR001789">
    <property type="entry name" value="Sig_transdc_resp-reg_receiver"/>
</dbReference>
<keyword evidence="3" id="KW-0902">Two-component regulatory system</keyword>
<reference evidence="7 8" key="1">
    <citation type="submission" date="2016-11" db="EMBL/GenBank/DDBJ databases">
        <authorList>
            <person name="Jaros S."/>
            <person name="Januszkiewicz K."/>
            <person name="Wedrychowicz H."/>
        </authorList>
    </citation>
    <scope>NUCLEOTIDE SEQUENCE [LARGE SCALE GENOMIC DNA]</scope>
    <source>
        <strain evidence="7 8">DSM 15929</strain>
    </source>
</reference>
<dbReference type="PROSITE" id="PS50110">
    <property type="entry name" value="RESPONSE_REGULATORY"/>
    <property type="match status" value="1"/>
</dbReference>
<keyword evidence="2 5" id="KW-0597">Phosphoprotein</keyword>
<proteinExistence type="predicted"/>
<dbReference type="OrthoDB" id="9790669at2"/>
<evidence type="ECO:0000256" key="4">
    <source>
        <dbReference type="ARBA" id="ARBA00024867"/>
    </source>
</evidence>
<dbReference type="SUPFAM" id="SSF52172">
    <property type="entry name" value="CheY-like"/>
    <property type="match status" value="1"/>
</dbReference>
<evidence type="ECO:0000259" key="6">
    <source>
        <dbReference type="PROSITE" id="PS50110"/>
    </source>
</evidence>
<dbReference type="InterPro" id="IPR011006">
    <property type="entry name" value="CheY-like_superfamily"/>
</dbReference>
<evidence type="ECO:0000256" key="5">
    <source>
        <dbReference type="PROSITE-ProRule" id="PRU00169"/>
    </source>
</evidence>
<dbReference type="AlphaFoldDB" id="A0A1M7CHP3"/>
<dbReference type="PANTHER" id="PTHR45339:SF1">
    <property type="entry name" value="HYBRID SIGNAL TRANSDUCTION HISTIDINE KINASE J"/>
    <property type="match status" value="1"/>
</dbReference>
<dbReference type="Pfam" id="PF00072">
    <property type="entry name" value="Response_reg"/>
    <property type="match status" value="1"/>
</dbReference>
<feature type="modified residue" description="4-aspartylphosphate" evidence="5">
    <location>
        <position position="54"/>
    </location>
</feature>
<dbReference type="RefSeq" id="WP_073280318.1">
    <property type="nucleotide sequence ID" value="NZ_FRAC01000043.1"/>
</dbReference>
<accession>A0A1M7CHP3</accession>
<feature type="domain" description="Response regulatory" evidence="6">
    <location>
        <begin position="3"/>
        <end position="120"/>
    </location>
</feature>
<evidence type="ECO:0000256" key="3">
    <source>
        <dbReference type="ARBA" id="ARBA00023012"/>
    </source>
</evidence>